<dbReference type="GO" id="GO:0046872">
    <property type="term" value="F:metal ion binding"/>
    <property type="evidence" value="ECO:0007669"/>
    <property type="project" value="UniProtKB-KW"/>
</dbReference>
<dbReference type="GO" id="GO:0016779">
    <property type="term" value="F:nucleotidyltransferase activity"/>
    <property type="evidence" value="ECO:0007669"/>
    <property type="project" value="UniProtKB-KW"/>
</dbReference>
<dbReference type="SUPFAM" id="SSF81891">
    <property type="entry name" value="Poly A polymerase C-terminal region-like"/>
    <property type="match status" value="1"/>
</dbReference>
<reference evidence="15" key="1">
    <citation type="submission" date="2020-07" db="EMBL/GenBank/DDBJ databases">
        <title>Huge and variable diversity of episymbiotic CPR bacteria and DPANN archaea in groundwater ecosystems.</title>
        <authorList>
            <person name="He C.Y."/>
            <person name="Keren R."/>
            <person name="Whittaker M."/>
            <person name="Farag I.F."/>
            <person name="Doudna J."/>
            <person name="Cate J.H.D."/>
            <person name="Banfield J.F."/>
        </authorList>
    </citation>
    <scope>NUCLEOTIDE SEQUENCE</scope>
    <source>
        <strain evidence="15">NC_groundwater_717_Ag_S-0.2um_59_8</strain>
    </source>
</reference>
<dbReference type="InterPro" id="IPR032828">
    <property type="entry name" value="PolyA_RNA-bd"/>
</dbReference>
<feature type="domain" description="HD" evidence="13">
    <location>
        <begin position="250"/>
        <end position="363"/>
    </location>
</feature>
<dbReference type="AlphaFoldDB" id="A0A932GR87"/>
<dbReference type="PANTHER" id="PTHR47545">
    <property type="entry name" value="MULTIFUNCTIONAL CCA PROTEIN"/>
    <property type="match status" value="1"/>
</dbReference>
<dbReference type="PANTHER" id="PTHR47545:SF2">
    <property type="entry name" value="CC-ADDING TRNA NUCLEOTIDYLTRANSFERASE"/>
    <property type="match status" value="1"/>
</dbReference>
<evidence type="ECO:0000256" key="11">
    <source>
        <dbReference type="RuleBase" id="RU003953"/>
    </source>
</evidence>
<dbReference type="EMBL" id="JACPSX010000197">
    <property type="protein sequence ID" value="MBI3015422.1"/>
    <property type="molecule type" value="Genomic_DNA"/>
</dbReference>
<dbReference type="CDD" id="cd05398">
    <property type="entry name" value="NT_ClassII-CCAase"/>
    <property type="match status" value="1"/>
</dbReference>
<evidence type="ECO:0000256" key="1">
    <source>
        <dbReference type="ARBA" id="ARBA00001946"/>
    </source>
</evidence>
<feature type="domain" description="tRNA nucleotidyltransferase/poly(A) polymerase RNA and SrmB- binding" evidence="14">
    <location>
        <begin position="180"/>
        <end position="234"/>
    </location>
</feature>
<evidence type="ECO:0000256" key="6">
    <source>
        <dbReference type="ARBA" id="ARBA00022695"/>
    </source>
</evidence>
<evidence type="ECO:0000256" key="7">
    <source>
        <dbReference type="ARBA" id="ARBA00022723"/>
    </source>
</evidence>
<comment type="similarity">
    <text evidence="2 11">Belongs to the tRNA nucleotidyltransferase/poly(A) polymerase family.</text>
</comment>
<evidence type="ECO:0000256" key="3">
    <source>
        <dbReference type="ARBA" id="ARBA00022555"/>
    </source>
</evidence>
<proteinExistence type="inferred from homology"/>
<dbReference type="GO" id="GO:0000166">
    <property type="term" value="F:nucleotide binding"/>
    <property type="evidence" value="ECO:0007669"/>
    <property type="project" value="UniProtKB-KW"/>
</dbReference>
<feature type="domain" description="Poly A polymerase head" evidence="12">
    <location>
        <begin position="104"/>
        <end position="150"/>
    </location>
</feature>
<evidence type="ECO:0000256" key="8">
    <source>
        <dbReference type="ARBA" id="ARBA00022741"/>
    </source>
</evidence>
<dbReference type="SUPFAM" id="SSF81301">
    <property type="entry name" value="Nucleotidyltransferase"/>
    <property type="match status" value="1"/>
</dbReference>
<dbReference type="Gene3D" id="1.10.3090.10">
    <property type="entry name" value="cca-adding enzyme, domain 2"/>
    <property type="match status" value="1"/>
</dbReference>
<accession>A0A932GR87</accession>
<evidence type="ECO:0000256" key="4">
    <source>
        <dbReference type="ARBA" id="ARBA00022679"/>
    </source>
</evidence>
<dbReference type="InterPro" id="IPR043519">
    <property type="entry name" value="NT_sf"/>
</dbReference>
<evidence type="ECO:0000259" key="14">
    <source>
        <dbReference type="Pfam" id="PF12627"/>
    </source>
</evidence>
<keyword evidence="5" id="KW-0819">tRNA processing</keyword>
<evidence type="ECO:0000256" key="5">
    <source>
        <dbReference type="ARBA" id="ARBA00022694"/>
    </source>
</evidence>
<evidence type="ECO:0000256" key="2">
    <source>
        <dbReference type="ARBA" id="ARBA00007265"/>
    </source>
</evidence>
<dbReference type="Pfam" id="PF01743">
    <property type="entry name" value="PolyA_pol"/>
    <property type="match status" value="2"/>
</dbReference>
<dbReference type="Proteomes" id="UP000741360">
    <property type="component" value="Unassembled WGS sequence"/>
</dbReference>
<name>A0A932GR87_UNCTE</name>
<evidence type="ECO:0000256" key="9">
    <source>
        <dbReference type="ARBA" id="ARBA00022842"/>
    </source>
</evidence>
<comment type="caution">
    <text evidence="15">The sequence shown here is derived from an EMBL/GenBank/DDBJ whole genome shotgun (WGS) entry which is preliminary data.</text>
</comment>
<sequence length="485" mass="53937">MINLQPLQNLKKDPSLVAAARVARDLGAGLYLVGGCLRDLLLDLNPAEYDFAVAGDAVLLARMVSERLGVRFIPLDPGRQISRIVVPGSVGLQLDFAPVAGGYLEEDLRQRDFTINAIAVDWIACALRDASPALIDPLGGAEDLKNRRLRASSPAVFKEDPLRLLRAARIGAQRHLHLVSTTRQWMQEHAHLASLPAGERVKREIFALLCEGTSGSWVRLLSEVGILRVLWPEIIPLEDLAQGPPHRDPVWEHSLKVLEACEELFPKVNVLFPQHAGELESFLREEMEEGINRTSTLKFCALLHDAGKPAAYMERGGRPTFWGHEEKGLSILEEIGNRLKLSNRTLRMAARVVRHHLRPLHLSLPMTRPTRRAMYRFFRETAGEGGSVCLLALADEHSKNPETPFGDGRLTATVSGLLDYFRNFRGCIENAPFLSGRDLMAHFNLAPGPRLGEILEALCEAQGAGEVRDREDALAYVRRLCGERR</sequence>
<dbReference type="GO" id="GO:0000049">
    <property type="term" value="F:tRNA binding"/>
    <property type="evidence" value="ECO:0007669"/>
    <property type="project" value="UniProtKB-KW"/>
</dbReference>
<dbReference type="GO" id="GO:0008033">
    <property type="term" value="P:tRNA processing"/>
    <property type="evidence" value="ECO:0007669"/>
    <property type="project" value="UniProtKB-KW"/>
</dbReference>
<keyword evidence="10 11" id="KW-0694">RNA-binding</keyword>
<organism evidence="15 16">
    <name type="scientific">Tectimicrobiota bacterium</name>
    <dbReference type="NCBI Taxonomy" id="2528274"/>
    <lineage>
        <taxon>Bacteria</taxon>
        <taxon>Pseudomonadati</taxon>
        <taxon>Nitrospinota/Tectimicrobiota group</taxon>
        <taxon>Candidatus Tectimicrobiota</taxon>
    </lineage>
</organism>
<comment type="cofactor">
    <cofactor evidence="1">
        <name>Mg(2+)</name>
        <dbReference type="ChEBI" id="CHEBI:18420"/>
    </cofactor>
</comment>
<keyword evidence="7" id="KW-0479">Metal-binding</keyword>
<keyword evidence="4 11" id="KW-0808">Transferase</keyword>
<dbReference type="Pfam" id="PF12627">
    <property type="entry name" value="PolyA_pol_RNAbd"/>
    <property type="match status" value="1"/>
</dbReference>
<protein>
    <submittedName>
        <fullName evidence="15">CCA tRNA nucleotidyltransferase</fullName>
    </submittedName>
</protein>
<keyword evidence="6" id="KW-0548">Nucleotidyltransferase</keyword>
<dbReference type="Gene3D" id="3.30.460.10">
    <property type="entry name" value="Beta Polymerase, domain 2"/>
    <property type="match status" value="1"/>
</dbReference>
<dbReference type="InterPro" id="IPR050124">
    <property type="entry name" value="tRNA_CCA-adding_enzyme"/>
</dbReference>
<gene>
    <name evidence="15" type="ORF">HYY65_10260</name>
</gene>
<evidence type="ECO:0000259" key="12">
    <source>
        <dbReference type="Pfam" id="PF01743"/>
    </source>
</evidence>
<evidence type="ECO:0000256" key="10">
    <source>
        <dbReference type="ARBA" id="ARBA00022884"/>
    </source>
</evidence>
<keyword evidence="8" id="KW-0547">Nucleotide-binding</keyword>
<evidence type="ECO:0000259" key="13">
    <source>
        <dbReference type="Pfam" id="PF01966"/>
    </source>
</evidence>
<evidence type="ECO:0000313" key="16">
    <source>
        <dbReference type="Proteomes" id="UP000741360"/>
    </source>
</evidence>
<feature type="domain" description="Poly A polymerase head" evidence="12">
    <location>
        <begin position="30"/>
        <end position="71"/>
    </location>
</feature>
<dbReference type="Pfam" id="PF01966">
    <property type="entry name" value="HD"/>
    <property type="match status" value="1"/>
</dbReference>
<keyword evidence="3" id="KW-0820">tRNA-binding</keyword>
<dbReference type="InterPro" id="IPR006674">
    <property type="entry name" value="HD_domain"/>
</dbReference>
<dbReference type="InterPro" id="IPR002646">
    <property type="entry name" value="PolA_pol_head_dom"/>
</dbReference>
<keyword evidence="9" id="KW-0460">Magnesium</keyword>
<evidence type="ECO:0000313" key="15">
    <source>
        <dbReference type="EMBL" id="MBI3015422.1"/>
    </source>
</evidence>